<protein>
    <submittedName>
        <fullName evidence="1">Uncharacterized protein</fullName>
    </submittedName>
</protein>
<proteinExistence type="predicted"/>
<name>A0ACC2X1Y7_9TREE</name>
<keyword evidence="2" id="KW-1185">Reference proteome</keyword>
<gene>
    <name evidence="1" type="ORF">QFC24_006517</name>
</gene>
<sequence length="165" mass="16549">MANAPFPNQDTEPPHLSHLLTQSLLPVLTQHLSHHPKSVTDIWLLVLESESPALESTLAAGISVASAALGDAGIELVGLGVGVSSALTTGSSVVVDPNGGESRSAAARMTLGVVPALDTVSDIWFTGCAKAEDVGRMVQAAVEAGAGTVHGKVANALVVLGGGSK</sequence>
<dbReference type="EMBL" id="JASBWV010000032">
    <property type="protein sequence ID" value="KAJ9117421.1"/>
    <property type="molecule type" value="Genomic_DNA"/>
</dbReference>
<dbReference type="Proteomes" id="UP001234202">
    <property type="component" value="Unassembled WGS sequence"/>
</dbReference>
<accession>A0ACC2X1Y7</accession>
<evidence type="ECO:0000313" key="2">
    <source>
        <dbReference type="Proteomes" id="UP001234202"/>
    </source>
</evidence>
<organism evidence="1 2">
    <name type="scientific">Naganishia onofrii</name>
    <dbReference type="NCBI Taxonomy" id="1851511"/>
    <lineage>
        <taxon>Eukaryota</taxon>
        <taxon>Fungi</taxon>
        <taxon>Dikarya</taxon>
        <taxon>Basidiomycota</taxon>
        <taxon>Agaricomycotina</taxon>
        <taxon>Tremellomycetes</taxon>
        <taxon>Filobasidiales</taxon>
        <taxon>Filobasidiaceae</taxon>
        <taxon>Naganishia</taxon>
    </lineage>
</organism>
<reference evidence="1" key="1">
    <citation type="submission" date="2023-04" db="EMBL/GenBank/DDBJ databases">
        <title>Draft Genome sequencing of Naganishia species isolated from polar environments using Oxford Nanopore Technology.</title>
        <authorList>
            <person name="Leo P."/>
            <person name="Venkateswaran K."/>
        </authorList>
    </citation>
    <scope>NUCLEOTIDE SEQUENCE</scope>
    <source>
        <strain evidence="1">DBVPG 5303</strain>
    </source>
</reference>
<evidence type="ECO:0000313" key="1">
    <source>
        <dbReference type="EMBL" id="KAJ9117421.1"/>
    </source>
</evidence>
<comment type="caution">
    <text evidence="1">The sequence shown here is derived from an EMBL/GenBank/DDBJ whole genome shotgun (WGS) entry which is preliminary data.</text>
</comment>